<evidence type="ECO:0000313" key="1">
    <source>
        <dbReference type="EMBL" id="KRQ96623.1"/>
    </source>
</evidence>
<comment type="caution">
    <text evidence="1">The sequence shown here is derived from an EMBL/GenBank/DDBJ whole genome shotgun (WGS) entry which is preliminary data.</text>
</comment>
<dbReference type="Proteomes" id="UP000050863">
    <property type="component" value="Unassembled WGS sequence"/>
</dbReference>
<sequence length="125" mass="13512">MAKKTVLAIGIEPSFVDFSAFPGLTAELVMSYIAAQIERLRATGFEADSCLIDLGDTAEAVVAAALGAKHYDCVVIGAGLREPRERLHLFERIINLVHLAAPQSRICFNTTPADTTDAVQRWIAP</sequence>
<evidence type="ECO:0000313" key="2">
    <source>
        <dbReference type="Proteomes" id="UP000050863"/>
    </source>
</evidence>
<name>A0A0R3KV82_9BRAD</name>
<organism evidence="1 2">
    <name type="scientific">Bradyrhizobium jicamae</name>
    <dbReference type="NCBI Taxonomy" id="280332"/>
    <lineage>
        <taxon>Bacteria</taxon>
        <taxon>Pseudomonadati</taxon>
        <taxon>Pseudomonadota</taxon>
        <taxon>Alphaproteobacteria</taxon>
        <taxon>Hyphomicrobiales</taxon>
        <taxon>Nitrobacteraceae</taxon>
        <taxon>Bradyrhizobium</taxon>
    </lineage>
</organism>
<reference evidence="1 2" key="1">
    <citation type="submission" date="2014-03" db="EMBL/GenBank/DDBJ databases">
        <title>Bradyrhizobium valentinum sp. nov., isolated from effective nodules of Lupinus mariae-josephae, a lupine endemic of basic-lime soils in Eastern Spain.</title>
        <authorList>
            <person name="Duran D."/>
            <person name="Rey L."/>
            <person name="Navarro A."/>
            <person name="Busquets A."/>
            <person name="Imperial J."/>
            <person name="Ruiz-Argueso T."/>
        </authorList>
    </citation>
    <scope>NUCLEOTIDE SEQUENCE [LARGE SCALE GENOMIC DNA]</scope>
    <source>
        <strain evidence="1 2">PAC68</strain>
    </source>
</reference>
<accession>A0A0R3KV82</accession>
<dbReference type="RefSeq" id="WP_057839726.1">
    <property type="nucleotide sequence ID" value="NZ_LLXZ01000197.1"/>
</dbReference>
<proteinExistence type="predicted"/>
<dbReference type="STRING" id="280332.CQ12_08635"/>
<dbReference type="AlphaFoldDB" id="A0A0R3KV82"/>
<gene>
    <name evidence="1" type="ORF">CQ12_08635</name>
</gene>
<protein>
    <submittedName>
        <fullName evidence="1">Uncharacterized protein</fullName>
    </submittedName>
</protein>
<keyword evidence="2" id="KW-1185">Reference proteome</keyword>
<dbReference type="OrthoDB" id="1495085at2"/>
<dbReference type="EMBL" id="LLXZ01000197">
    <property type="protein sequence ID" value="KRQ96623.1"/>
    <property type="molecule type" value="Genomic_DNA"/>
</dbReference>